<dbReference type="PANTHER" id="PTHR43415:SF3">
    <property type="entry name" value="GNAT-FAMILY ACETYLTRANSFERASE"/>
    <property type="match status" value="1"/>
</dbReference>
<dbReference type="PROSITE" id="PS51186">
    <property type="entry name" value="GNAT"/>
    <property type="match status" value="1"/>
</dbReference>
<dbReference type="SUPFAM" id="SSF55729">
    <property type="entry name" value="Acyl-CoA N-acyltransferases (Nat)"/>
    <property type="match status" value="1"/>
</dbReference>
<evidence type="ECO:0000313" key="3">
    <source>
        <dbReference type="Proteomes" id="UP001056429"/>
    </source>
</evidence>
<dbReference type="InterPro" id="IPR000182">
    <property type="entry name" value="GNAT_dom"/>
</dbReference>
<name>A0A9J6P3Q5_9CLOT</name>
<protein>
    <submittedName>
        <fullName evidence="2">GNAT family N-acetyltransferase</fullName>
    </submittedName>
</protein>
<keyword evidence="3" id="KW-1185">Reference proteome</keyword>
<dbReference type="Proteomes" id="UP001056429">
    <property type="component" value="Unassembled WGS sequence"/>
</dbReference>
<sequence>MDFLKKIVGDKCYLSPVDDSLTEKVAKWSNDLRVSIRTGDISDMITYEAQKEYLENMNRRGYAFYVVDASDDEAIGIIRLMRVNHIYRNAVLGVFIGDSSNRNSGIGTEATKLILDFAFNVINLRNVMIETFSFNERAIKVCKKVGFKEIGRRRNAIIYGENEFDEVFMDILNSEFTDSKICQALK</sequence>
<dbReference type="AlphaFoldDB" id="A0A9J6P3Q5"/>
<dbReference type="RefSeq" id="WP_250860287.1">
    <property type="nucleotide sequence ID" value="NZ_JAGSOJ010000003.1"/>
</dbReference>
<gene>
    <name evidence="2" type="ORF">KDK92_15705</name>
</gene>
<proteinExistence type="predicted"/>
<dbReference type="EMBL" id="JAGSOJ010000003">
    <property type="protein sequence ID" value="MCM1991179.1"/>
    <property type="molecule type" value="Genomic_DNA"/>
</dbReference>
<evidence type="ECO:0000259" key="1">
    <source>
        <dbReference type="PROSITE" id="PS51186"/>
    </source>
</evidence>
<dbReference type="GO" id="GO:0016747">
    <property type="term" value="F:acyltransferase activity, transferring groups other than amino-acyl groups"/>
    <property type="evidence" value="ECO:0007669"/>
    <property type="project" value="InterPro"/>
</dbReference>
<dbReference type="PANTHER" id="PTHR43415">
    <property type="entry name" value="SPERMIDINE N(1)-ACETYLTRANSFERASE"/>
    <property type="match status" value="1"/>
</dbReference>
<dbReference type="Pfam" id="PF13302">
    <property type="entry name" value="Acetyltransf_3"/>
    <property type="match status" value="1"/>
</dbReference>
<dbReference type="InterPro" id="IPR016181">
    <property type="entry name" value="Acyl_CoA_acyltransferase"/>
</dbReference>
<reference evidence="2" key="1">
    <citation type="journal article" date="2021" name="mSystems">
        <title>Bacteria and Archaea Synergistically Convert Glycine Betaine to Biogenic Methane in the Formosa Cold Seep of the South China Sea.</title>
        <authorList>
            <person name="Li L."/>
            <person name="Zhang W."/>
            <person name="Zhang S."/>
            <person name="Song L."/>
            <person name="Sun Q."/>
            <person name="Zhang H."/>
            <person name="Xiang H."/>
            <person name="Dong X."/>
        </authorList>
    </citation>
    <scope>NUCLEOTIDE SEQUENCE</scope>
    <source>
        <strain evidence="2">ZWT</strain>
    </source>
</reference>
<feature type="domain" description="N-acetyltransferase" evidence="1">
    <location>
        <begin position="12"/>
        <end position="174"/>
    </location>
</feature>
<evidence type="ECO:0000313" key="2">
    <source>
        <dbReference type="EMBL" id="MCM1991179.1"/>
    </source>
</evidence>
<reference evidence="2" key="2">
    <citation type="submission" date="2021-04" db="EMBL/GenBank/DDBJ databases">
        <authorList>
            <person name="Dong X."/>
        </authorList>
    </citation>
    <scope>NUCLEOTIDE SEQUENCE</scope>
    <source>
        <strain evidence="2">ZWT</strain>
    </source>
</reference>
<organism evidence="2 3">
    <name type="scientific">Oceanirhabdus seepicola</name>
    <dbReference type="NCBI Taxonomy" id="2828781"/>
    <lineage>
        <taxon>Bacteria</taxon>
        <taxon>Bacillati</taxon>
        <taxon>Bacillota</taxon>
        <taxon>Clostridia</taxon>
        <taxon>Eubacteriales</taxon>
        <taxon>Clostridiaceae</taxon>
        <taxon>Oceanirhabdus</taxon>
    </lineage>
</organism>
<accession>A0A9J6P3Q5</accession>
<dbReference type="Gene3D" id="3.40.630.30">
    <property type="match status" value="1"/>
</dbReference>
<comment type="caution">
    <text evidence="2">The sequence shown here is derived from an EMBL/GenBank/DDBJ whole genome shotgun (WGS) entry which is preliminary data.</text>
</comment>